<dbReference type="InterPro" id="IPR023485">
    <property type="entry name" value="Ptyr_pPase"/>
</dbReference>
<dbReference type="InterPro" id="IPR017867">
    <property type="entry name" value="Tyr_phospatase_low_mol_wt"/>
</dbReference>
<organism evidence="7 8">
    <name type="scientific">Proteobacteria bacterium 228</name>
    <dbReference type="NCBI Taxonomy" id="2083153"/>
    <lineage>
        <taxon>Bacteria</taxon>
        <taxon>Pseudomonadati</taxon>
        <taxon>Pseudomonadota</taxon>
    </lineage>
</organism>
<keyword evidence="3" id="KW-0378">Hydrolase</keyword>
<dbReference type="PANTHER" id="PTHR11717">
    <property type="entry name" value="LOW MOLECULAR WEIGHT PROTEIN TYROSINE PHOSPHATASE"/>
    <property type="match status" value="1"/>
</dbReference>
<dbReference type="GO" id="GO:0004725">
    <property type="term" value="F:protein tyrosine phosphatase activity"/>
    <property type="evidence" value="ECO:0007669"/>
    <property type="project" value="UniProtKB-EC"/>
</dbReference>
<evidence type="ECO:0000256" key="3">
    <source>
        <dbReference type="ARBA" id="ARBA00022801"/>
    </source>
</evidence>
<accession>A0A2S5KH49</accession>
<keyword evidence="4" id="KW-0904">Protein phosphatase</keyword>
<dbReference type="AlphaFoldDB" id="A0A2S5KH49"/>
<feature type="domain" description="Phosphotyrosine protein phosphatase I" evidence="6">
    <location>
        <begin position="2"/>
        <end position="150"/>
    </location>
</feature>
<evidence type="ECO:0000313" key="7">
    <source>
        <dbReference type="EMBL" id="PPC74134.1"/>
    </source>
</evidence>
<dbReference type="Gene3D" id="3.40.50.2300">
    <property type="match status" value="1"/>
</dbReference>
<reference evidence="7 8" key="1">
    <citation type="submission" date="2018-02" db="EMBL/GenBank/DDBJ databases">
        <title>novel marine gammaproteobacteria from coastal saline agro ecosystem.</title>
        <authorList>
            <person name="Krishnan R."/>
            <person name="Ramesh Kumar N."/>
        </authorList>
    </citation>
    <scope>NUCLEOTIDE SEQUENCE [LARGE SCALE GENOMIC DNA]</scope>
    <source>
        <strain evidence="7 8">228</strain>
    </source>
</reference>
<proteinExistence type="inferred from homology"/>
<name>A0A2S5KH49_9PROT</name>
<dbReference type="OrthoDB" id="5296843at2"/>
<feature type="active site" description="Nucleophile" evidence="5">
    <location>
        <position position="8"/>
    </location>
</feature>
<evidence type="ECO:0000256" key="2">
    <source>
        <dbReference type="ARBA" id="ARBA00013064"/>
    </source>
</evidence>
<protein>
    <recommendedName>
        <fullName evidence="2">protein-tyrosine-phosphatase</fullName>
        <ecNumber evidence="2">3.1.3.48</ecNumber>
    </recommendedName>
</protein>
<comment type="caution">
    <text evidence="7">The sequence shown here is derived from an EMBL/GenBank/DDBJ whole genome shotgun (WGS) entry which is preliminary data.</text>
</comment>
<dbReference type="Proteomes" id="UP000238196">
    <property type="component" value="Unassembled WGS sequence"/>
</dbReference>
<dbReference type="PANTHER" id="PTHR11717:SF7">
    <property type="entry name" value="LOW MOLECULAR WEIGHT PHOSPHOTYROSINE PROTEIN PHOSPHATASE"/>
    <property type="match status" value="1"/>
</dbReference>
<evidence type="ECO:0000256" key="4">
    <source>
        <dbReference type="ARBA" id="ARBA00022912"/>
    </source>
</evidence>
<sequence length="153" mass="17023">MYKILLVCLGNICRSPTAEGVLAKKITQQGLGRRFQVDSAGTAAYHTGEPPDRRSCRAAARRGYDLTPLRARQVMPSDFEEFDVILAMDHANLSSLKQNCPAQLQHKLGLFLFYHPDSIEEVPDPYYDGETGFELVLDLVEVAADALIKDLVK</sequence>
<dbReference type="PRINTS" id="PR00719">
    <property type="entry name" value="LMWPTPASE"/>
</dbReference>
<dbReference type="Pfam" id="PF01451">
    <property type="entry name" value="LMWPc"/>
    <property type="match status" value="1"/>
</dbReference>
<dbReference type="SUPFAM" id="SSF52788">
    <property type="entry name" value="Phosphotyrosine protein phosphatases I"/>
    <property type="match status" value="1"/>
</dbReference>
<comment type="similarity">
    <text evidence="1">Belongs to the low molecular weight phosphotyrosine protein phosphatase family.</text>
</comment>
<dbReference type="EMBL" id="PRLP01000167">
    <property type="protein sequence ID" value="PPC74134.1"/>
    <property type="molecule type" value="Genomic_DNA"/>
</dbReference>
<dbReference type="FunFam" id="3.40.50.2300:FF:000113">
    <property type="entry name" value="Low molecular weight protein-tyrosine-phosphatase"/>
    <property type="match status" value="1"/>
</dbReference>
<dbReference type="InterPro" id="IPR050438">
    <property type="entry name" value="LMW_PTPase"/>
</dbReference>
<gene>
    <name evidence="7" type="ORF">C4K68_27385</name>
</gene>
<evidence type="ECO:0000259" key="6">
    <source>
        <dbReference type="SMART" id="SM00226"/>
    </source>
</evidence>
<dbReference type="EC" id="3.1.3.48" evidence="2"/>
<evidence type="ECO:0000256" key="5">
    <source>
        <dbReference type="PIRSR" id="PIRSR617867-1"/>
    </source>
</evidence>
<dbReference type="InterPro" id="IPR036196">
    <property type="entry name" value="Ptyr_pPase_sf"/>
</dbReference>
<dbReference type="CDD" id="cd16343">
    <property type="entry name" value="LMWPTP"/>
    <property type="match status" value="1"/>
</dbReference>
<evidence type="ECO:0000256" key="1">
    <source>
        <dbReference type="ARBA" id="ARBA00011063"/>
    </source>
</evidence>
<evidence type="ECO:0000313" key="8">
    <source>
        <dbReference type="Proteomes" id="UP000238196"/>
    </source>
</evidence>
<feature type="active site" description="Proton donor" evidence="5">
    <location>
        <position position="124"/>
    </location>
</feature>
<feature type="active site" evidence="5">
    <location>
        <position position="14"/>
    </location>
</feature>
<dbReference type="SMART" id="SM00226">
    <property type="entry name" value="LMWPc"/>
    <property type="match status" value="1"/>
</dbReference>